<reference evidence="1" key="1">
    <citation type="submission" date="2014-05" db="EMBL/GenBank/DDBJ databases">
        <authorList>
            <person name="Chronopoulou M."/>
        </authorList>
    </citation>
    <scope>NUCLEOTIDE SEQUENCE</scope>
    <source>
        <tissue evidence="1">Whole organism</tissue>
    </source>
</reference>
<dbReference type="EMBL" id="HACA01029783">
    <property type="protein sequence ID" value="CDW47144.1"/>
    <property type="molecule type" value="Transcribed_RNA"/>
</dbReference>
<organism evidence="1">
    <name type="scientific">Lepeophtheirus salmonis</name>
    <name type="common">Salmon louse</name>
    <name type="synonym">Caligus salmonis</name>
    <dbReference type="NCBI Taxonomy" id="72036"/>
    <lineage>
        <taxon>Eukaryota</taxon>
        <taxon>Metazoa</taxon>
        <taxon>Ecdysozoa</taxon>
        <taxon>Arthropoda</taxon>
        <taxon>Crustacea</taxon>
        <taxon>Multicrustacea</taxon>
        <taxon>Hexanauplia</taxon>
        <taxon>Copepoda</taxon>
        <taxon>Siphonostomatoida</taxon>
        <taxon>Caligidae</taxon>
        <taxon>Lepeophtheirus</taxon>
    </lineage>
</organism>
<name>A0A0K2V9I7_LEPSM</name>
<evidence type="ECO:0000313" key="1">
    <source>
        <dbReference type="EMBL" id="CDW47144.1"/>
    </source>
</evidence>
<proteinExistence type="predicted"/>
<dbReference type="AlphaFoldDB" id="A0A0K2V9I7"/>
<sequence>MMLSLQVLNNNRKNFNTKNRRVRHQLMENSRL</sequence>
<accession>A0A0K2V9I7</accession>
<protein>
    <submittedName>
        <fullName evidence="1">Uncharacterized protein</fullName>
    </submittedName>
</protein>